<dbReference type="Gene3D" id="3.40.630.30">
    <property type="match status" value="1"/>
</dbReference>
<evidence type="ECO:0000256" key="4">
    <source>
        <dbReference type="ARBA" id="ARBA00022825"/>
    </source>
</evidence>
<keyword evidence="8" id="KW-0732">Signal</keyword>
<feature type="region of interest" description="Disordered" evidence="7">
    <location>
        <begin position="834"/>
        <end position="864"/>
    </location>
</feature>
<dbReference type="InterPro" id="IPR001375">
    <property type="entry name" value="Peptidase_S9_cat"/>
</dbReference>
<keyword evidence="4 6" id="KW-0720">Serine protease</keyword>
<dbReference type="EC" id="3.4.21.-" evidence="6"/>
<protein>
    <recommendedName>
        <fullName evidence="6">Prolyl endopeptidase</fullName>
        <ecNumber evidence="6">3.4.21.-</ecNumber>
    </recommendedName>
</protein>
<dbReference type="SUPFAM" id="SSF50993">
    <property type="entry name" value="Peptidase/esterase 'gauge' domain"/>
    <property type="match status" value="1"/>
</dbReference>
<evidence type="ECO:0000259" key="9">
    <source>
        <dbReference type="PROSITE" id="PS51186"/>
    </source>
</evidence>
<dbReference type="PRINTS" id="PR00862">
    <property type="entry name" value="PROLIGOPTASE"/>
</dbReference>
<dbReference type="EMBL" id="CAKKNE010000004">
    <property type="protein sequence ID" value="CAH0374680.1"/>
    <property type="molecule type" value="Genomic_DNA"/>
</dbReference>
<comment type="function">
    <text evidence="5">Serine peptidase whose precise substrate specificity remains unclear. Does not cleave peptides after a arginine or lysine residue. Regulates trans-Golgi network morphology and sorting by regulating the membrane binding of the AP-1 complex. May play a role in the regulation of synaptic vesicle exocytosis.</text>
</comment>
<keyword evidence="3 6" id="KW-0378">Hydrolase</keyword>
<organism evidence="10 11">
    <name type="scientific">Pelagomonas calceolata</name>
    <dbReference type="NCBI Taxonomy" id="35677"/>
    <lineage>
        <taxon>Eukaryota</taxon>
        <taxon>Sar</taxon>
        <taxon>Stramenopiles</taxon>
        <taxon>Ochrophyta</taxon>
        <taxon>Pelagophyceae</taxon>
        <taxon>Pelagomonadales</taxon>
        <taxon>Pelagomonadaceae</taxon>
        <taxon>Pelagomonas</taxon>
    </lineage>
</organism>
<dbReference type="InterPro" id="IPR000182">
    <property type="entry name" value="GNAT_dom"/>
</dbReference>
<feature type="signal peptide" evidence="8">
    <location>
        <begin position="1"/>
        <end position="15"/>
    </location>
</feature>
<accession>A0A8J2X1D1</accession>
<dbReference type="Proteomes" id="UP000789595">
    <property type="component" value="Unassembled WGS sequence"/>
</dbReference>
<evidence type="ECO:0000313" key="11">
    <source>
        <dbReference type="Proteomes" id="UP000789595"/>
    </source>
</evidence>
<dbReference type="InterPro" id="IPR029058">
    <property type="entry name" value="AB_hydrolase_fold"/>
</dbReference>
<evidence type="ECO:0000256" key="6">
    <source>
        <dbReference type="RuleBase" id="RU368024"/>
    </source>
</evidence>
<feature type="chain" id="PRO_5035208636" description="Prolyl endopeptidase" evidence="8">
    <location>
        <begin position="16"/>
        <end position="864"/>
    </location>
</feature>
<dbReference type="AlphaFoldDB" id="A0A8J2X1D1"/>
<dbReference type="Pfam" id="PF02897">
    <property type="entry name" value="Peptidase_S9_N"/>
    <property type="match status" value="1"/>
</dbReference>
<dbReference type="Gene3D" id="2.130.10.120">
    <property type="entry name" value="Prolyl oligopeptidase, N-terminal domain"/>
    <property type="match status" value="1"/>
</dbReference>
<dbReference type="PANTHER" id="PTHR11757:SF19">
    <property type="entry name" value="PROLYL ENDOPEPTIDASE-LIKE"/>
    <property type="match status" value="1"/>
</dbReference>
<dbReference type="GO" id="GO:0006508">
    <property type="term" value="P:proteolysis"/>
    <property type="evidence" value="ECO:0007669"/>
    <property type="project" value="UniProtKB-KW"/>
</dbReference>
<dbReference type="Pfam" id="PF00583">
    <property type="entry name" value="Acetyltransf_1"/>
    <property type="match status" value="1"/>
</dbReference>
<sequence>MLLHVWLALSTNALAPHPPLRRTTRLHARSPQRRPRAVDYGDASLDDDLYYLRDADDAETRHQMAYEASAAAAAASFLEPSREAVAEFVIATAPPPPTPPPRWATFGGWEWRERVAGDRRVWERRRPGSDDDAEVVLDEDAAPATLTSEFGGGEYRGFVRGISDAKISPDGERVAYTVDAAGDEKYVCEFLPEGVPPVRDVDACVAWGGDGDLYALRTDATGRPHEVWRIKDGTESLVFREDDQRFRIEVIPGETVLFLLRSRDAAEVRDAAGAVLVPRRQGVEVAACDLRDGVLWRVEDSVLLRGEDAVAVPGAAALDAVVAAGADRAVVGGVADARGAAWLVSDGEVTQIDPPAPYDDVELRTDVPVVEGLVALEVSAPHRFARVLRYDVAKNAWADAPPPPTPHESALAVERFEVEGIPVSLASSPKTTSAVAMYAYGAYGARLPRALDAERCALLENGYAVASCGVRGGGERGAAWHAQGRRLDKERSAADVVACASALGQRYGRVVARGRSAGGLSVGGAVCARPDLFAGVALDVPFLDPLGTLQDSTLPLTVNEWEEFGDPHDAAARAAIAAYAPLQRAAGVESFPPCLLRPALRDARTGWWESFKFAAAVRDATGDAATVVVHADDRGHFGPAAGRARAYDAALPVAFLLACGEDALAAAVDAVPADETSDATFTVDAAPDAALLTKAAELRTEVFSPHLTTVGSRYLQTRRYEDELKEAAGVAVAVSGGDVVGVASAAAVPADAWYVSAVATAPQWRRRGVASALLDALDKTRGHNAALLHVVETNAAARALYERRGFEAIDENSLAAACAAAVAREIEGSDEAQILMRLPGTGKKPKPAKAPKKRKRSKGFSRKR</sequence>
<feature type="domain" description="N-acetyltransferase" evidence="9">
    <location>
        <begin position="681"/>
        <end position="841"/>
    </location>
</feature>
<dbReference type="SUPFAM" id="SSF55729">
    <property type="entry name" value="Acyl-CoA N-acyltransferases (Nat)"/>
    <property type="match status" value="1"/>
</dbReference>
<dbReference type="GO" id="GO:0016747">
    <property type="term" value="F:acyltransferase activity, transferring groups other than amino-acyl groups"/>
    <property type="evidence" value="ECO:0007669"/>
    <property type="project" value="InterPro"/>
</dbReference>
<gene>
    <name evidence="10" type="ORF">PECAL_4P19790</name>
</gene>
<dbReference type="Pfam" id="PF00326">
    <property type="entry name" value="Peptidase_S9"/>
    <property type="match status" value="1"/>
</dbReference>
<comment type="caution">
    <text evidence="10">The sequence shown here is derived from an EMBL/GenBank/DDBJ whole genome shotgun (WGS) entry which is preliminary data.</text>
</comment>
<evidence type="ECO:0000256" key="7">
    <source>
        <dbReference type="SAM" id="MobiDB-lite"/>
    </source>
</evidence>
<dbReference type="PROSITE" id="PS51186">
    <property type="entry name" value="GNAT"/>
    <property type="match status" value="1"/>
</dbReference>
<evidence type="ECO:0000256" key="3">
    <source>
        <dbReference type="ARBA" id="ARBA00022801"/>
    </source>
</evidence>
<keyword evidence="11" id="KW-1185">Reference proteome</keyword>
<dbReference type="CDD" id="cd04301">
    <property type="entry name" value="NAT_SF"/>
    <property type="match status" value="1"/>
</dbReference>
<comment type="similarity">
    <text evidence="1 6">Belongs to the peptidase S9A family.</text>
</comment>
<keyword evidence="2 6" id="KW-0645">Protease</keyword>
<proteinExistence type="inferred from homology"/>
<dbReference type="InterPro" id="IPR023302">
    <property type="entry name" value="Pept_S9A_N"/>
</dbReference>
<reference evidence="10" key="1">
    <citation type="submission" date="2021-11" db="EMBL/GenBank/DDBJ databases">
        <authorList>
            <consortium name="Genoscope - CEA"/>
            <person name="William W."/>
        </authorList>
    </citation>
    <scope>NUCLEOTIDE SEQUENCE</scope>
</reference>
<evidence type="ECO:0000256" key="5">
    <source>
        <dbReference type="ARBA" id="ARBA00045448"/>
    </source>
</evidence>
<evidence type="ECO:0000256" key="1">
    <source>
        <dbReference type="ARBA" id="ARBA00005228"/>
    </source>
</evidence>
<evidence type="ECO:0000313" key="10">
    <source>
        <dbReference type="EMBL" id="CAH0374680.1"/>
    </source>
</evidence>
<dbReference type="InterPro" id="IPR002470">
    <property type="entry name" value="Peptidase_S9A"/>
</dbReference>
<dbReference type="Gene3D" id="3.40.50.1820">
    <property type="entry name" value="alpha/beta hydrolase"/>
    <property type="match status" value="1"/>
</dbReference>
<dbReference type="SUPFAM" id="SSF53474">
    <property type="entry name" value="alpha/beta-Hydrolases"/>
    <property type="match status" value="1"/>
</dbReference>
<dbReference type="InterPro" id="IPR016181">
    <property type="entry name" value="Acyl_CoA_acyltransferase"/>
</dbReference>
<dbReference type="PANTHER" id="PTHR11757">
    <property type="entry name" value="PROTEASE FAMILY S9A OLIGOPEPTIDASE"/>
    <property type="match status" value="1"/>
</dbReference>
<evidence type="ECO:0000256" key="2">
    <source>
        <dbReference type="ARBA" id="ARBA00022670"/>
    </source>
</evidence>
<dbReference type="GO" id="GO:0004252">
    <property type="term" value="F:serine-type endopeptidase activity"/>
    <property type="evidence" value="ECO:0007669"/>
    <property type="project" value="UniProtKB-UniRule"/>
</dbReference>
<dbReference type="InterPro" id="IPR051543">
    <property type="entry name" value="Serine_Peptidase_S9A"/>
</dbReference>
<feature type="compositionally biased region" description="Basic residues" evidence="7">
    <location>
        <begin position="843"/>
        <end position="864"/>
    </location>
</feature>
<name>A0A8J2X1D1_9STRA</name>
<evidence type="ECO:0000256" key="8">
    <source>
        <dbReference type="SAM" id="SignalP"/>
    </source>
</evidence>
<dbReference type="OrthoDB" id="248387at2759"/>